<proteinExistence type="predicted"/>
<evidence type="ECO:0000313" key="2">
    <source>
        <dbReference type="Proteomes" id="UP001365542"/>
    </source>
</evidence>
<comment type="caution">
    <text evidence="1">The sequence shown here is derived from an EMBL/GenBank/DDBJ whole genome shotgun (WGS) entry which is preliminary data.</text>
</comment>
<organism evidence="1 2">
    <name type="scientific">Orbilia ellipsospora</name>
    <dbReference type="NCBI Taxonomy" id="2528407"/>
    <lineage>
        <taxon>Eukaryota</taxon>
        <taxon>Fungi</taxon>
        <taxon>Dikarya</taxon>
        <taxon>Ascomycota</taxon>
        <taxon>Pezizomycotina</taxon>
        <taxon>Orbiliomycetes</taxon>
        <taxon>Orbiliales</taxon>
        <taxon>Orbiliaceae</taxon>
        <taxon>Orbilia</taxon>
    </lineage>
</organism>
<accession>A0AAV9WX02</accession>
<reference evidence="1 2" key="1">
    <citation type="submission" date="2019-10" db="EMBL/GenBank/DDBJ databases">
        <authorList>
            <person name="Palmer J.M."/>
        </authorList>
    </citation>
    <scope>NUCLEOTIDE SEQUENCE [LARGE SCALE GENOMIC DNA]</scope>
    <source>
        <strain evidence="1 2">TWF694</strain>
    </source>
</reference>
<sequence>MGPPRIGNPNKLNETPTFTQYVLDDKLEPSPTPEDLRGIRTREEIWDENSLKTKPLLRVRHWDIPKSTDIPKIRLSDGVIRTIQPPEMMELRIIHLQPWEYFIQIRCNHYIYPPIIFNIPKIALRGFQQASASPLVINLWYTPSLCESNMRPQQASTHGGVICNMLETGSQDRNTSQVTIWLEEKFDPTKPRFPFTHYLQVVKGYRGVSYTSIEEQKPQSNLLFESERVYKKRWVEAINDEDMAYRALLQNRFTVKISLTLEPNHEDVFNITPDPNHDFGGIAMEEGQRFEIYANWKTFHAYASEMQAGLFNASGIFILTITNTNQDDLLRIEAPGAEFM</sequence>
<dbReference type="EMBL" id="JAVHJO010000014">
    <property type="protein sequence ID" value="KAK6528878.1"/>
    <property type="molecule type" value="Genomic_DNA"/>
</dbReference>
<protein>
    <submittedName>
        <fullName evidence="1">Uncharacterized protein</fullName>
    </submittedName>
</protein>
<gene>
    <name evidence="1" type="ORF">TWF694_004109</name>
</gene>
<dbReference type="AlphaFoldDB" id="A0AAV9WX02"/>
<keyword evidence="2" id="KW-1185">Reference proteome</keyword>
<evidence type="ECO:0000313" key="1">
    <source>
        <dbReference type="EMBL" id="KAK6528878.1"/>
    </source>
</evidence>
<name>A0AAV9WX02_9PEZI</name>
<dbReference type="Proteomes" id="UP001365542">
    <property type="component" value="Unassembled WGS sequence"/>
</dbReference>